<dbReference type="Proteomes" id="UP000292082">
    <property type="component" value="Unassembled WGS sequence"/>
</dbReference>
<dbReference type="EMBL" id="ML145086">
    <property type="protein sequence ID" value="TBU64531.1"/>
    <property type="molecule type" value="Genomic_DNA"/>
</dbReference>
<evidence type="ECO:0000313" key="2">
    <source>
        <dbReference type="Proteomes" id="UP000292082"/>
    </source>
</evidence>
<proteinExistence type="predicted"/>
<sequence>MPLFRASLPLSTDVSRPCFPPPSLAASCAAPSPPLPSCEVCLQCPKQKPPRHRVGDINQVSPIAKGHPPRRACFSLHSSLFRWTRVARVHWQSRARCARCVTEPLAAAAQLPVLRALLSPRIGSRSAFPAAALPPLCQFLPGRCSSLPRGEPYSSIFLSWFLSLTSGWTSIRRLRGTPCLVERRTVDLAARWLSVYHRSRASLMDACCVSHLLAILFTPSSSVPYWQPGLLDYAFLGSC</sequence>
<reference evidence="1 2" key="1">
    <citation type="submission" date="2019-01" db="EMBL/GenBank/DDBJ databases">
        <title>Draft genome sequences of three monokaryotic isolates of the white-rot basidiomycete fungus Dichomitus squalens.</title>
        <authorList>
            <consortium name="DOE Joint Genome Institute"/>
            <person name="Lopez S.C."/>
            <person name="Andreopoulos B."/>
            <person name="Pangilinan J."/>
            <person name="Lipzen A."/>
            <person name="Riley R."/>
            <person name="Ahrendt S."/>
            <person name="Ng V."/>
            <person name="Barry K."/>
            <person name="Daum C."/>
            <person name="Grigoriev I.V."/>
            <person name="Hilden K.S."/>
            <person name="Makela M.R."/>
            <person name="de Vries R.P."/>
        </authorList>
    </citation>
    <scope>NUCLEOTIDE SEQUENCE [LARGE SCALE GENOMIC DNA]</scope>
    <source>
        <strain evidence="1 2">CBS 464.89</strain>
    </source>
</reference>
<dbReference type="AlphaFoldDB" id="A0A4Q9NU73"/>
<keyword evidence="2" id="KW-1185">Reference proteome</keyword>
<organism evidence="1 2">
    <name type="scientific">Dichomitus squalens</name>
    <dbReference type="NCBI Taxonomy" id="114155"/>
    <lineage>
        <taxon>Eukaryota</taxon>
        <taxon>Fungi</taxon>
        <taxon>Dikarya</taxon>
        <taxon>Basidiomycota</taxon>
        <taxon>Agaricomycotina</taxon>
        <taxon>Agaricomycetes</taxon>
        <taxon>Polyporales</taxon>
        <taxon>Polyporaceae</taxon>
        <taxon>Dichomitus</taxon>
    </lineage>
</organism>
<gene>
    <name evidence="1" type="ORF">BD310DRAFT_401963</name>
</gene>
<protein>
    <submittedName>
        <fullName evidence="1">Uncharacterized protein</fullName>
    </submittedName>
</protein>
<evidence type="ECO:0000313" key="1">
    <source>
        <dbReference type="EMBL" id="TBU64531.1"/>
    </source>
</evidence>
<name>A0A4Q9NU73_9APHY</name>
<dbReference type="PROSITE" id="PS51257">
    <property type="entry name" value="PROKAR_LIPOPROTEIN"/>
    <property type="match status" value="1"/>
</dbReference>
<accession>A0A4Q9NU73</accession>